<organism evidence="1">
    <name type="scientific">uncultured Caudovirales phage</name>
    <dbReference type="NCBI Taxonomy" id="2100421"/>
    <lineage>
        <taxon>Viruses</taxon>
        <taxon>Duplodnaviria</taxon>
        <taxon>Heunggongvirae</taxon>
        <taxon>Uroviricota</taxon>
        <taxon>Caudoviricetes</taxon>
        <taxon>Peduoviridae</taxon>
        <taxon>Maltschvirus</taxon>
        <taxon>Maltschvirus maltsch</taxon>
    </lineage>
</organism>
<reference evidence="1" key="1">
    <citation type="submission" date="2020-04" db="EMBL/GenBank/DDBJ databases">
        <authorList>
            <person name="Chiriac C."/>
            <person name="Salcher M."/>
            <person name="Ghai R."/>
            <person name="Kavagutti S V."/>
        </authorList>
    </citation>
    <scope>NUCLEOTIDE SEQUENCE</scope>
</reference>
<dbReference type="EMBL" id="LR796249">
    <property type="protein sequence ID" value="CAB4130605.1"/>
    <property type="molecule type" value="Genomic_DNA"/>
</dbReference>
<dbReference type="EMBL" id="LR796294">
    <property type="protein sequence ID" value="CAB4135156.1"/>
    <property type="molecule type" value="Genomic_DNA"/>
</dbReference>
<name>A0A6J5L9B2_9CAUD</name>
<evidence type="ECO:0000313" key="2">
    <source>
        <dbReference type="EMBL" id="CAB4135156.1"/>
    </source>
</evidence>
<gene>
    <name evidence="1" type="ORF">UFOVP127_6</name>
    <name evidence="2" type="ORF">UFOVP276_112</name>
</gene>
<evidence type="ECO:0000313" key="1">
    <source>
        <dbReference type="EMBL" id="CAB4130605.1"/>
    </source>
</evidence>
<protein>
    <submittedName>
        <fullName evidence="1">Baseplate protein J-like</fullName>
    </submittedName>
</protein>
<accession>A0A6J5L9B2</accession>
<proteinExistence type="predicted"/>
<sequence>MSTDSLQDFIEARLRAYDPLIDLTPGSPAQEQIVQPLITRFEPDPLEMNVEDFIVARLQQELPDMNVSEGTGVRDFLVKPDQLLIDPIIREVQLIKQGQSLLNPELLADAEADALVANFFVSRNLGQLATGRVRLYFNAPIAINVTIGNTCYTASGLRYLPTTIQSISAEAMWLNQSGSLYYFDINVTAESAGADYNINAGDIVGITNLTVAVRVTNLNKFSNGLIDEDTTSLIQRAQQSITERSLVVPRGTVARLNDQFSDLSQIQVIGTLDPEMNRDIITGGDLGEVLLSGSDGYAEDDGRGGTTTTRFKTLFGDFTSAFNVGSVSNAYLITNEAAYGVDGQVATQGYFQSLTVSFTDADIGAILVLVSAVNTLNKGVFKIDTVVGTNVVTLIDSAGSAWVGSAETGIVWLLLRGQRQTLISEVLSTNELLLESAIATTPHPLSWTIRRKELTLSNIPGGMLFGDQANTMQSDEVHIGGCTDFYVRGTDVTPQTLVLPAIEDEFPLVKSNTGETKVAYNSFLFDSSVDFVASGVLPGASLTIKSGVNAGTYKILRVGLDPAYGGSYSPHYVQVDVTGPLFSDTLEVLDNTYVIVGSITLDLISPYSMKGIGSYGQSAQASKVFTTTDGVDFVALGASVGDVLRIKEGLDAGDYSITAFSGTGNRNLLLSRTIAHTNANLSWEIFRANAGIQLPLVRVTSVDLLDGSSQPTGDIIPYSEPVDARSTAFSNAGHGIKASTANAQLGIIGNVDLSSLSYPIVPYTTVTIRVNVVTKIINLTGATSAANVVDLINAQWPNIASTIIEVTANTSTYTHLTLRSSDKWIHVVGAQGISVGLVTGDDNRQIKADVDWDTVVSQYGLRAAVDAVNITSGVDVGCFYLVTVASDRLFAVGFDESSGTVRFFSPSLSASLTVGARSTGLARIYFLDPTSFEVHGAYHPALKNTTDNPANNAIGRSIESDESPVTYFTVDLNGASLRYVPDPELAYEIVPTTGAAIPNNLTIRPNGFQYDVGSDDAPPGVLGKNSRNTKVDFIANLVKVGDLIDITYQPVQGTNDLAALLTATPSALVGKDLILKVEGVSKTITFTSDTTTPEKVIEAVNDGVGMEIAFIESILPAAKYIRLEADIRILIVAGSAIGSGLLGLDTVSDNLSLAATLNPYEVIALYGEEANDGLNPYKIQIWSVANQEEPPTVAGREQAHHFTVRRTGVQRLHTTPMAKQTENGLYYMDVELVSDGSGDAWNIPADMRFIATGYTSDGYKLVVADSNLSYSMLEQVKMVLSKSILAEGQSDTPTAAITLTDQNIQVNYENSSTVRGVQSFASGDLDRVLTASILVRHLQPSYVSFDLNYTGGSSEDKVRSDINEYLAALTPTDRVESSSVQDKPKRRGASFVSNPITLLAITHDEERNILVERSTNYVSHSRLSTFFPGTINITKS</sequence>